<evidence type="ECO:0000256" key="2">
    <source>
        <dbReference type="SAM" id="SignalP"/>
    </source>
</evidence>
<evidence type="ECO:0000313" key="4">
    <source>
        <dbReference type="Proteomes" id="UP000018745"/>
    </source>
</evidence>
<feature type="signal peptide" evidence="2">
    <location>
        <begin position="1"/>
        <end position="18"/>
    </location>
</feature>
<evidence type="ECO:0000313" key="3">
    <source>
        <dbReference type="EMBL" id="AHC40560.1"/>
    </source>
</evidence>
<feature type="compositionally biased region" description="Low complexity" evidence="1">
    <location>
        <begin position="38"/>
        <end position="62"/>
    </location>
</feature>
<keyword evidence="2" id="KW-0732">Signal</keyword>
<organism evidence="3 4">
    <name type="scientific">Mycoplasma ovis str. Michigan</name>
    <dbReference type="NCBI Taxonomy" id="1415773"/>
    <lineage>
        <taxon>Bacteria</taxon>
        <taxon>Bacillati</taxon>
        <taxon>Mycoplasmatota</taxon>
        <taxon>Mollicutes</taxon>
        <taxon>Mycoplasmataceae</taxon>
        <taxon>Mycoplasma</taxon>
    </lineage>
</organism>
<name>A0ABM5P266_9MOLU</name>
<dbReference type="RefSeq" id="WP_024071589.1">
    <property type="nucleotide sequence ID" value="NC_023062.1"/>
</dbReference>
<gene>
    <name evidence="3" type="ORF">OVS_04165</name>
</gene>
<sequence>MKLINLIIGGLSSSLASATGVVSISYLSGNDNIPTAVTPTTTSTTETRTQTTVSSSSSSSTTEAERMKELDEKWAKFDRCFTSLTKLNSCKKLLPTWFKLPE</sequence>
<proteinExistence type="predicted"/>
<feature type="chain" id="PRO_5045318073" evidence="2">
    <location>
        <begin position="19"/>
        <end position="102"/>
    </location>
</feature>
<evidence type="ECO:0000256" key="1">
    <source>
        <dbReference type="SAM" id="MobiDB-lite"/>
    </source>
</evidence>
<dbReference type="Proteomes" id="UP000018745">
    <property type="component" value="Chromosome"/>
</dbReference>
<feature type="region of interest" description="Disordered" evidence="1">
    <location>
        <begin position="35"/>
        <end position="66"/>
    </location>
</feature>
<dbReference type="EMBL" id="CP006935">
    <property type="protein sequence ID" value="AHC40560.1"/>
    <property type="molecule type" value="Genomic_DNA"/>
</dbReference>
<keyword evidence="4" id="KW-1185">Reference proteome</keyword>
<reference evidence="3 4" key="1">
    <citation type="journal article" date="2014" name="Genome Announc.">
        <title>Complete Genome Sequence of Mycoplasma ovis Strain Michigan, a Hemoplasma of Sheep with Two Distinct 16S rRNA Genes.</title>
        <authorList>
            <person name="Deshuillers P.L."/>
            <person name="Santos A.P."/>
            <person name="do Nascimento N.C."/>
            <person name="Hampel J.A."/>
            <person name="Bergin I.L."/>
            <person name="Dyson M.C."/>
            <person name="Messick J.B."/>
        </authorList>
    </citation>
    <scope>NUCLEOTIDE SEQUENCE [LARGE SCALE GENOMIC DNA]</scope>
    <source>
        <strain evidence="3 4">Michigan</strain>
    </source>
</reference>
<accession>A0ABM5P266</accession>
<protein>
    <submittedName>
        <fullName evidence="3">Uncharacterized protein</fullName>
    </submittedName>
</protein>